<dbReference type="Proteomes" id="UP000285326">
    <property type="component" value="Unassembled WGS sequence"/>
</dbReference>
<organism evidence="1 2">
    <name type="scientific">Golovinomyces cichoracearum</name>
    <dbReference type="NCBI Taxonomy" id="62708"/>
    <lineage>
        <taxon>Eukaryota</taxon>
        <taxon>Fungi</taxon>
        <taxon>Dikarya</taxon>
        <taxon>Ascomycota</taxon>
        <taxon>Pezizomycotina</taxon>
        <taxon>Leotiomycetes</taxon>
        <taxon>Erysiphales</taxon>
        <taxon>Erysiphaceae</taxon>
        <taxon>Golovinomyces</taxon>
    </lineage>
</organism>
<comment type="caution">
    <text evidence="1">The sequence shown here is derived from an EMBL/GenBank/DDBJ whole genome shotgun (WGS) entry which is preliminary data.</text>
</comment>
<gene>
    <name evidence="1" type="ORF">GcM1_130004</name>
</gene>
<reference evidence="1 2" key="1">
    <citation type="journal article" date="2018" name="BMC Genomics">
        <title>Comparative genome analyses reveal sequence features reflecting distinct modes of host-adaptation between dicot and monocot powdery mildew.</title>
        <authorList>
            <person name="Wu Y."/>
            <person name="Ma X."/>
            <person name="Pan Z."/>
            <person name="Kale S.D."/>
            <person name="Song Y."/>
            <person name="King H."/>
            <person name="Zhang Q."/>
            <person name="Presley C."/>
            <person name="Deng X."/>
            <person name="Wei C.I."/>
            <person name="Xiao S."/>
        </authorList>
    </citation>
    <scope>NUCLEOTIDE SEQUENCE [LARGE SCALE GENOMIC DNA]</scope>
    <source>
        <strain evidence="1">UMSG1</strain>
    </source>
</reference>
<evidence type="ECO:0000313" key="2">
    <source>
        <dbReference type="Proteomes" id="UP000285326"/>
    </source>
</evidence>
<name>A0A420JBY7_9PEZI</name>
<proteinExistence type="predicted"/>
<dbReference type="AlphaFoldDB" id="A0A420JBY7"/>
<sequence>MAYHCTIRPHTAVNSNFPHHTTDSDQSYATTIERAKAIRKILTEVSKTNATEQVRPAISSRNGPNILKALDTPLNSKIWVKLLCLC</sequence>
<dbReference type="EMBL" id="MCBS01013036">
    <property type="protein sequence ID" value="RKF84256.1"/>
    <property type="molecule type" value="Genomic_DNA"/>
</dbReference>
<evidence type="ECO:0008006" key="3">
    <source>
        <dbReference type="Google" id="ProtNLM"/>
    </source>
</evidence>
<evidence type="ECO:0000313" key="1">
    <source>
        <dbReference type="EMBL" id="RKF84256.1"/>
    </source>
</evidence>
<accession>A0A420JBY7</accession>
<protein>
    <recommendedName>
        <fullName evidence="3">Integrase catalytic domain-containing protein</fullName>
    </recommendedName>
</protein>